<evidence type="ECO:0000256" key="2">
    <source>
        <dbReference type="ARBA" id="ARBA00022438"/>
    </source>
</evidence>
<evidence type="ECO:0000256" key="6">
    <source>
        <dbReference type="RuleBase" id="RU366067"/>
    </source>
</evidence>
<dbReference type="Proteomes" id="UP001371218">
    <property type="component" value="Unassembled WGS sequence"/>
</dbReference>
<accession>A0ABU9BUB0</accession>
<keyword evidence="4 6" id="KW-0732">Signal</keyword>
<feature type="signal peptide" evidence="6">
    <location>
        <begin position="1"/>
        <end position="28"/>
    </location>
</feature>
<organism evidence="7 8">
    <name type="scientific">Ideonella lacteola</name>
    <dbReference type="NCBI Taxonomy" id="2984193"/>
    <lineage>
        <taxon>Bacteria</taxon>
        <taxon>Pseudomonadati</taxon>
        <taxon>Pseudomonadota</taxon>
        <taxon>Betaproteobacteria</taxon>
        <taxon>Burkholderiales</taxon>
        <taxon>Sphaerotilaceae</taxon>
        <taxon>Ideonella</taxon>
    </lineage>
</organism>
<dbReference type="RefSeq" id="WP_341427989.1">
    <property type="nucleotide sequence ID" value="NZ_JBBUTG010000018.1"/>
</dbReference>
<name>A0ABU9BUB0_9BURK</name>
<comment type="caution">
    <text evidence="7">The sequence shown here is derived from an EMBL/GenBank/DDBJ whole genome shotgun (WGS) entry which is preliminary data.</text>
</comment>
<protein>
    <recommendedName>
        <fullName evidence="6">Dipeptidyl-peptidase</fullName>
        <ecNumber evidence="6">3.4.14.-</ecNumber>
    </recommendedName>
</protein>
<dbReference type="PANTHER" id="PTHR38469:SF1">
    <property type="entry name" value="PERIPLASMIC PEPTIDASE SUBFAMILY S1B"/>
    <property type="match status" value="1"/>
</dbReference>
<dbReference type="Pfam" id="PF10459">
    <property type="entry name" value="Peptidase_S46"/>
    <property type="match status" value="1"/>
</dbReference>
<proteinExistence type="inferred from homology"/>
<dbReference type="InterPro" id="IPR009003">
    <property type="entry name" value="Peptidase_S1_PA"/>
</dbReference>
<evidence type="ECO:0000313" key="7">
    <source>
        <dbReference type="EMBL" id="MEK8033563.1"/>
    </source>
</evidence>
<gene>
    <name evidence="7" type="ORF">AACH06_22305</name>
</gene>
<dbReference type="PANTHER" id="PTHR38469">
    <property type="entry name" value="PERIPLASMIC PEPTIDASE SUBFAMILY S1B"/>
    <property type="match status" value="1"/>
</dbReference>
<evidence type="ECO:0000256" key="4">
    <source>
        <dbReference type="ARBA" id="ARBA00022729"/>
    </source>
</evidence>
<dbReference type="EMBL" id="JBBUTG010000018">
    <property type="protein sequence ID" value="MEK8033563.1"/>
    <property type="molecule type" value="Genomic_DNA"/>
</dbReference>
<reference evidence="7 8" key="1">
    <citation type="submission" date="2024-04" db="EMBL/GenBank/DDBJ databases">
        <title>Novel species of the genus Ideonella isolated from streams.</title>
        <authorList>
            <person name="Lu H."/>
        </authorList>
    </citation>
    <scope>NUCLEOTIDE SEQUENCE [LARGE SCALE GENOMIC DNA]</scope>
    <source>
        <strain evidence="7 8">DXS29W</strain>
    </source>
</reference>
<keyword evidence="6" id="KW-0720">Serine protease</keyword>
<evidence type="ECO:0000256" key="3">
    <source>
        <dbReference type="ARBA" id="ARBA00022670"/>
    </source>
</evidence>
<keyword evidence="3 6" id="KW-0645">Protease</keyword>
<comment type="function">
    <text evidence="6">Catalyzes the removal of dipeptides from the N-terminus of oligopeptides.</text>
</comment>
<evidence type="ECO:0000256" key="1">
    <source>
        <dbReference type="ARBA" id="ARBA00010491"/>
    </source>
</evidence>
<keyword evidence="2 6" id="KW-0031">Aminopeptidase</keyword>
<dbReference type="Gene3D" id="2.40.10.10">
    <property type="entry name" value="Trypsin-like serine proteases"/>
    <property type="match status" value="1"/>
</dbReference>
<evidence type="ECO:0000256" key="5">
    <source>
        <dbReference type="ARBA" id="ARBA00022801"/>
    </source>
</evidence>
<dbReference type="EC" id="3.4.14.-" evidence="6"/>
<keyword evidence="5 6" id="KW-0378">Hydrolase</keyword>
<dbReference type="SUPFAM" id="SSF50494">
    <property type="entry name" value="Trypsin-like serine proteases"/>
    <property type="match status" value="1"/>
</dbReference>
<sequence>MTDRERPVRAIRFAAAAALTLFSLASRADDGMWTFDNPPIDQVQQRYGVQITPSLLKHLQHAAVNYGASASFVSAQGLMLTNHHVALDCIEQVSTPSRDLVAHGFTAVNRAQELRCPGGRARVLQSTEDVTAAVQKAMSAGTNDEQRNALRKQAIADIEAQCADPKLKRRCEVESLYSGSLFHLYRFKEWDDVRLVFAPEFQAAFYGGDADNFVYPRFALDFALMRVYENGRPVQPPQFLKMAAQPVAEGDLVFVAGHPGRTDRLQTLAQLKAHRDVLLPLQLASAEAQQKLLHAYSSRSPEAARQAVDRLFGTENWLKSMRGQMAALKDEAVMQAKEADEARFRAAYTERGLSGNPWADVEAATSRHISQAKALWAVGYGYRTILSQAGMLVEAAYERGLPEAQRMPDYREAAWPDLERKLKADSPIYKDLEIARLSGQFLEAREFLGAEHHFVKAVLGSDTPEAAAERWVRGSQLDNVAVRTALLSGGVPAIEASTDPLIRLAREIYPMHRELVRFKEEQVDTPLQQAAERLGQARFAIHGRNVPPDATGTLRLSFGRVAGYVSNGQTTPWKTTFGGWLARADSFDGKAPFDLSPQIQKRRQQIDPRLPLNFVTTADIIGGNSGSPLVNQRGELVGLMFDSNLEALGGRFIYTDSTARSLAVHIGAIVHALETIYDAKAVATELRGGR</sequence>
<keyword evidence="8" id="KW-1185">Reference proteome</keyword>
<feature type="chain" id="PRO_5044997815" description="Dipeptidyl-peptidase" evidence="6">
    <location>
        <begin position="29"/>
        <end position="690"/>
    </location>
</feature>
<dbReference type="InterPro" id="IPR043504">
    <property type="entry name" value="Peptidase_S1_PA_chymotrypsin"/>
</dbReference>
<comment type="similarity">
    <text evidence="1 6">Belongs to the peptidase S46 family.</text>
</comment>
<evidence type="ECO:0000313" key="8">
    <source>
        <dbReference type="Proteomes" id="UP001371218"/>
    </source>
</evidence>
<dbReference type="InterPro" id="IPR019500">
    <property type="entry name" value="Pep_S46"/>
</dbReference>